<feature type="compositionally biased region" description="Basic and acidic residues" evidence="1">
    <location>
        <begin position="85"/>
        <end position="95"/>
    </location>
</feature>
<dbReference type="OrthoDB" id="129353at2759"/>
<organism evidence="3 4">
    <name type="scientific">Albugo candida</name>
    <dbReference type="NCBI Taxonomy" id="65357"/>
    <lineage>
        <taxon>Eukaryota</taxon>
        <taxon>Sar</taxon>
        <taxon>Stramenopiles</taxon>
        <taxon>Oomycota</taxon>
        <taxon>Peronosporomycetes</taxon>
        <taxon>Albuginales</taxon>
        <taxon>Albuginaceae</taxon>
        <taxon>Albugo</taxon>
    </lineage>
</organism>
<feature type="region of interest" description="Disordered" evidence="1">
    <location>
        <begin position="85"/>
        <end position="143"/>
    </location>
</feature>
<reference evidence="3 4" key="1">
    <citation type="submission" date="2012-05" db="EMBL/GenBank/DDBJ databases">
        <title>Recombination and specialization in a pathogen metapopulation.</title>
        <authorList>
            <person name="Gardiner A."/>
            <person name="Kemen E."/>
            <person name="Schultz-Larsen T."/>
            <person name="MacLean D."/>
            <person name="Van Oosterhout C."/>
            <person name="Jones J.D.G."/>
        </authorList>
    </citation>
    <scope>NUCLEOTIDE SEQUENCE [LARGE SCALE GENOMIC DNA]</scope>
    <source>
        <strain evidence="3 4">Ac Nc2</strain>
    </source>
</reference>
<dbReference type="GO" id="GO:0005634">
    <property type="term" value="C:nucleus"/>
    <property type="evidence" value="ECO:0007669"/>
    <property type="project" value="TreeGrafter"/>
</dbReference>
<dbReference type="Proteomes" id="UP000053237">
    <property type="component" value="Unassembled WGS sequence"/>
</dbReference>
<dbReference type="InterPro" id="IPR047252">
    <property type="entry name" value="TP53BP1-like"/>
</dbReference>
<dbReference type="SUPFAM" id="SSF52113">
    <property type="entry name" value="BRCT domain"/>
    <property type="match status" value="1"/>
</dbReference>
<dbReference type="GO" id="GO:0000077">
    <property type="term" value="P:DNA damage checkpoint signaling"/>
    <property type="evidence" value="ECO:0007669"/>
    <property type="project" value="TreeGrafter"/>
</dbReference>
<feature type="compositionally biased region" description="Basic and acidic residues" evidence="1">
    <location>
        <begin position="123"/>
        <end position="136"/>
    </location>
</feature>
<proteinExistence type="predicted"/>
<dbReference type="GO" id="GO:0042393">
    <property type="term" value="F:histone binding"/>
    <property type="evidence" value="ECO:0007669"/>
    <property type="project" value="TreeGrafter"/>
</dbReference>
<dbReference type="GO" id="GO:0045944">
    <property type="term" value="P:positive regulation of transcription by RNA polymerase II"/>
    <property type="evidence" value="ECO:0007669"/>
    <property type="project" value="TreeGrafter"/>
</dbReference>
<protein>
    <recommendedName>
        <fullName evidence="2">BRCT domain-containing protein</fullName>
    </recommendedName>
</protein>
<dbReference type="SMART" id="SM00292">
    <property type="entry name" value="BRCT"/>
    <property type="match status" value="1"/>
</dbReference>
<comment type="caution">
    <text evidence="3">The sequence shown here is derived from an EMBL/GenBank/DDBJ whole genome shotgun (WGS) entry which is preliminary data.</text>
</comment>
<accession>A0A024GVD2</accession>
<feature type="region of interest" description="Disordered" evidence="1">
    <location>
        <begin position="1"/>
        <end position="52"/>
    </location>
</feature>
<dbReference type="InParanoid" id="A0A024GVD2"/>
<dbReference type="InterPro" id="IPR001357">
    <property type="entry name" value="BRCT_dom"/>
</dbReference>
<keyword evidence="4" id="KW-1185">Reference proteome</keyword>
<dbReference type="InterPro" id="IPR036420">
    <property type="entry name" value="BRCT_dom_sf"/>
</dbReference>
<feature type="compositionally biased region" description="Basic and acidic residues" evidence="1">
    <location>
        <begin position="17"/>
        <end position="32"/>
    </location>
</feature>
<gene>
    <name evidence="3" type="ORF">BN9_129180</name>
</gene>
<feature type="compositionally biased region" description="Polar residues" evidence="1">
    <location>
        <begin position="109"/>
        <end position="122"/>
    </location>
</feature>
<dbReference type="InterPro" id="IPR047250">
    <property type="entry name" value="BRCT_p53bp1-like_rpt2"/>
</dbReference>
<sequence length="700" mass="79496">MVESFVKSLDDITEQSELPHVENQDSREEGNRYNDTSVSVLRLSASSDDEASIENERLTKMKHALFNGLESQDVTQFDKIENRLDDANGSEKESVESDTGTVCADETETLSNETSSQIATSDNDTRYDSDSKDHDSFTIAKSLPDSVSRKKTKALRKRDKGATLHANQDRLNAFDFVDSLPCKCGERICNCEHEETDTEDRKKEMEEIASKTLEFQFGMESQQTYDSQISSIINASNEEEGLLISDSNTEEKTKTAKMCSPPRVHGADTYECPDNISADTKRSFLSPDAGIPLYHSRSRKRLRNNKVSHDLMSAFSVNPANSKYGDGVQSPEYKHTMTCKSLLPTPLYRIHLLLPRKLFQHRIVFCLSGFSASVVIQLSALIKAYGGVVFDEEVLQRPDITNVILLATPNAWRKMKFMYAVARGIPVVHTEWLHTCIKTNSIVDCSTFRLPSGYSRLSRKYECFPVRNPQLFAGLTIGCPLDVEKDKVASTRELAHVMTSIATCCGATKVIEGLSVSTTEPVDIILSEEYTETCNLYYAQYRIPIKDFAWISECVIQQRLVDPKNDIFDVPRLGENVQSIIAKIVDSHVLKLHIGEMIQANLYGHSCVFADHFSMYSICEILELKRQHARKEREEIDIRVRVLKRGKDVMSVTRENAQERWIKSYQIQKRVVIVSERDFKSLQYRDENLYFFNDTMHVDA</sequence>
<dbReference type="EMBL" id="CAIX01001045">
    <property type="protein sequence ID" value="CCI50720.1"/>
    <property type="molecule type" value="Genomic_DNA"/>
</dbReference>
<dbReference type="AlphaFoldDB" id="A0A024GVD2"/>
<evidence type="ECO:0000313" key="4">
    <source>
        <dbReference type="Proteomes" id="UP000053237"/>
    </source>
</evidence>
<dbReference type="Pfam" id="PF16589">
    <property type="entry name" value="BRCT_2"/>
    <property type="match status" value="1"/>
</dbReference>
<dbReference type="PANTHER" id="PTHR15321:SF3">
    <property type="entry name" value="TP53-BINDING PROTEIN 1"/>
    <property type="match status" value="1"/>
</dbReference>
<evidence type="ECO:0000256" key="1">
    <source>
        <dbReference type="SAM" id="MobiDB-lite"/>
    </source>
</evidence>
<feature type="domain" description="BRCT" evidence="2">
    <location>
        <begin position="354"/>
        <end position="450"/>
    </location>
</feature>
<dbReference type="Gene3D" id="3.40.50.10190">
    <property type="entry name" value="BRCT domain"/>
    <property type="match status" value="1"/>
</dbReference>
<evidence type="ECO:0000259" key="2">
    <source>
        <dbReference type="PROSITE" id="PS50172"/>
    </source>
</evidence>
<name>A0A024GVD2_9STRA</name>
<dbReference type="PROSITE" id="PS50172">
    <property type="entry name" value="BRCT"/>
    <property type="match status" value="1"/>
</dbReference>
<dbReference type="PANTHER" id="PTHR15321">
    <property type="entry name" value="TUMOR SUPPRESSOR P53-BINDING PROTEIN 1"/>
    <property type="match status" value="1"/>
</dbReference>
<dbReference type="CDD" id="cd17724">
    <property type="entry name" value="BRCT_p53bp1_rpt2"/>
    <property type="match status" value="1"/>
</dbReference>
<dbReference type="STRING" id="65357.A0A024GVD2"/>
<evidence type="ECO:0000313" key="3">
    <source>
        <dbReference type="EMBL" id="CCI50720.1"/>
    </source>
</evidence>